<sequence length="360" mass="38477">MASRHSTPWSVDEVQTKNTIPSISFIVSVDETKGFMVEGIIVGYWLSLSLVRYSGILPRFQVTFPGPEVPRDNSGHCPSGFAPTPQEAGASAGTANSPKLVSESVTSVVENSRQDEEEERKTEETSLKITEFIRTMHMKKKKKMAHSGIQLLGFAMSLVGVVGLIIGTILPQWKMSAYVGDNIITAVAMYQGLWMSCALQSTGQLQCKIYDSILQLDSALQATRALMIVGIIVSIAGLGVACLGMKCTTCGASERARKARVAMTGGIILLVGGLCAIVACSWFAHNVIRAFYNPYTPINTKFEFGAAIFIAWGGSLLDVLGGAMLAASCPRGKHVNKYPSAVAAAAARSSPPSVSNKEYV</sequence>
<feature type="region of interest" description="Disordered" evidence="10">
    <location>
        <begin position="71"/>
        <end position="124"/>
    </location>
</feature>
<gene>
    <name evidence="12" type="primary">cldn7a</name>
    <name evidence="12" type="ORF">N1851_001447</name>
</gene>
<dbReference type="EMBL" id="JAOPHQ010000047">
    <property type="protein sequence ID" value="KAK0155996.1"/>
    <property type="molecule type" value="Genomic_DNA"/>
</dbReference>
<dbReference type="AlphaFoldDB" id="A0AA47ND45"/>
<name>A0AA47ND45_MERPO</name>
<keyword evidence="9 11" id="KW-0472">Membrane</keyword>
<evidence type="ECO:0000256" key="8">
    <source>
        <dbReference type="ARBA" id="ARBA00022989"/>
    </source>
</evidence>
<keyword evidence="4" id="KW-0796">Tight junction</keyword>
<organism evidence="12 13">
    <name type="scientific">Merluccius polli</name>
    <name type="common">Benguela hake</name>
    <name type="synonym">Merluccius cadenati</name>
    <dbReference type="NCBI Taxonomy" id="89951"/>
    <lineage>
        <taxon>Eukaryota</taxon>
        <taxon>Metazoa</taxon>
        <taxon>Chordata</taxon>
        <taxon>Craniata</taxon>
        <taxon>Vertebrata</taxon>
        <taxon>Euteleostomi</taxon>
        <taxon>Actinopterygii</taxon>
        <taxon>Neopterygii</taxon>
        <taxon>Teleostei</taxon>
        <taxon>Neoteleostei</taxon>
        <taxon>Acanthomorphata</taxon>
        <taxon>Zeiogadaria</taxon>
        <taxon>Gadariae</taxon>
        <taxon>Gadiformes</taxon>
        <taxon>Gadoidei</taxon>
        <taxon>Merlucciidae</taxon>
        <taxon>Merluccius</taxon>
    </lineage>
</organism>
<comment type="subcellular location">
    <subcellularLocation>
        <location evidence="1">Cell junction</location>
        <location evidence="1">Tight junction</location>
    </subcellularLocation>
    <subcellularLocation>
        <location evidence="2">Cell membrane</location>
        <topology evidence="2">Multi-pass membrane protein</topology>
    </subcellularLocation>
</comment>
<feature type="transmembrane region" description="Helical" evidence="11">
    <location>
        <begin position="148"/>
        <end position="170"/>
    </location>
</feature>
<dbReference type="InterPro" id="IPR017974">
    <property type="entry name" value="Claudin_CS"/>
</dbReference>
<keyword evidence="6 11" id="KW-0812">Transmembrane</keyword>
<dbReference type="FunFam" id="1.20.140.150:FF:000001">
    <property type="entry name" value="Claudin"/>
    <property type="match status" value="1"/>
</dbReference>
<dbReference type="InterPro" id="IPR004031">
    <property type="entry name" value="PMP22/EMP/MP20/Claudin"/>
</dbReference>
<protein>
    <submittedName>
        <fullName evidence="12">Claudin-7-A</fullName>
    </submittedName>
</protein>
<evidence type="ECO:0000256" key="10">
    <source>
        <dbReference type="SAM" id="MobiDB-lite"/>
    </source>
</evidence>
<dbReference type="Gene3D" id="1.20.140.150">
    <property type="match status" value="1"/>
</dbReference>
<evidence type="ECO:0000256" key="5">
    <source>
        <dbReference type="ARBA" id="ARBA00022475"/>
    </source>
</evidence>
<evidence type="ECO:0000256" key="3">
    <source>
        <dbReference type="ARBA" id="ARBA00008295"/>
    </source>
</evidence>
<evidence type="ECO:0000313" key="13">
    <source>
        <dbReference type="Proteomes" id="UP001174136"/>
    </source>
</evidence>
<accession>A0AA47ND45</accession>
<dbReference type="PANTHER" id="PTHR12002">
    <property type="entry name" value="CLAUDIN"/>
    <property type="match status" value="1"/>
</dbReference>
<keyword evidence="7" id="KW-0965">Cell junction</keyword>
<evidence type="ECO:0000256" key="2">
    <source>
        <dbReference type="ARBA" id="ARBA00004651"/>
    </source>
</evidence>
<dbReference type="Proteomes" id="UP001174136">
    <property type="component" value="Unassembled WGS sequence"/>
</dbReference>
<evidence type="ECO:0000256" key="1">
    <source>
        <dbReference type="ARBA" id="ARBA00004435"/>
    </source>
</evidence>
<keyword evidence="8 11" id="KW-1133">Transmembrane helix</keyword>
<reference evidence="12" key="1">
    <citation type="journal article" date="2023" name="Front. Mar. Sci.">
        <title>A new Merluccius polli reference genome to investigate the effects of global change in West African waters.</title>
        <authorList>
            <person name="Mateo J.L."/>
            <person name="Blanco-Fernandez C."/>
            <person name="Garcia-Vazquez E."/>
            <person name="Machado-Schiaffino G."/>
        </authorList>
    </citation>
    <scope>NUCLEOTIDE SEQUENCE</scope>
    <source>
        <strain evidence="12">C29</strain>
        <tissue evidence="12">Fin</tissue>
    </source>
</reference>
<dbReference type="GO" id="GO:0005923">
    <property type="term" value="C:bicellular tight junction"/>
    <property type="evidence" value="ECO:0007669"/>
    <property type="project" value="UniProtKB-SubCell"/>
</dbReference>
<dbReference type="PROSITE" id="PS01346">
    <property type="entry name" value="CLAUDIN"/>
    <property type="match status" value="1"/>
</dbReference>
<proteinExistence type="inferred from homology"/>
<keyword evidence="5" id="KW-1003">Cell membrane</keyword>
<dbReference type="GO" id="GO:0005198">
    <property type="term" value="F:structural molecule activity"/>
    <property type="evidence" value="ECO:0007669"/>
    <property type="project" value="InterPro"/>
</dbReference>
<evidence type="ECO:0000256" key="6">
    <source>
        <dbReference type="ARBA" id="ARBA00022692"/>
    </source>
</evidence>
<comment type="caution">
    <text evidence="12">The sequence shown here is derived from an EMBL/GenBank/DDBJ whole genome shotgun (WGS) entry which is preliminary data.</text>
</comment>
<dbReference type="GO" id="GO:0005886">
    <property type="term" value="C:plasma membrane"/>
    <property type="evidence" value="ECO:0007669"/>
    <property type="project" value="UniProtKB-SubCell"/>
</dbReference>
<dbReference type="PRINTS" id="PR01385">
    <property type="entry name" value="CLAUDIN14"/>
</dbReference>
<evidence type="ECO:0000256" key="4">
    <source>
        <dbReference type="ARBA" id="ARBA00022427"/>
    </source>
</evidence>
<evidence type="ECO:0000256" key="7">
    <source>
        <dbReference type="ARBA" id="ARBA00022949"/>
    </source>
</evidence>
<feature type="transmembrane region" description="Helical" evidence="11">
    <location>
        <begin position="304"/>
        <end position="327"/>
    </location>
</feature>
<keyword evidence="13" id="KW-1185">Reference proteome</keyword>
<dbReference type="InterPro" id="IPR006187">
    <property type="entry name" value="Claudin"/>
</dbReference>
<feature type="transmembrane region" description="Helical" evidence="11">
    <location>
        <begin position="225"/>
        <end position="245"/>
    </location>
</feature>
<dbReference type="PRINTS" id="PR01077">
    <property type="entry name" value="CLAUDIN"/>
</dbReference>
<comment type="similarity">
    <text evidence="3">Belongs to the claudin family.</text>
</comment>
<evidence type="ECO:0000256" key="11">
    <source>
        <dbReference type="SAM" id="Phobius"/>
    </source>
</evidence>
<dbReference type="Pfam" id="PF00822">
    <property type="entry name" value="PMP22_Claudin"/>
    <property type="match status" value="1"/>
</dbReference>
<evidence type="ECO:0000256" key="9">
    <source>
        <dbReference type="ARBA" id="ARBA00023136"/>
    </source>
</evidence>
<evidence type="ECO:0000313" key="12">
    <source>
        <dbReference type="EMBL" id="KAK0155996.1"/>
    </source>
</evidence>
<feature type="transmembrane region" description="Helical" evidence="11">
    <location>
        <begin position="266"/>
        <end position="284"/>
    </location>
</feature>
<feature type="compositionally biased region" description="Low complexity" evidence="10">
    <location>
        <begin position="101"/>
        <end position="111"/>
    </location>
</feature>